<comment type="caution">
    <text evidence="1">The sequence shown here is derived from an EMBL/GenBank/DDBJ whole genome shotgun (WGS) entry which is preliminary data.</text>
</comment>
<name>A0AAN7MAI1_TRANT</name>
<organism evidence="1 2">
    <name type="scientific">Trapa natans</name>
    <name type="common">Water chestnut</name>
    <dbReference type="NCBI Taxonomy" id="22666"/>
    <lineage>
        <taxon>Eukaryota</taxon>
        <taxon>Viridiplantae</taxon>
        <taxon>Streptophyta</taxon>
        <taxon>Embryophyta</taxon>
        <taxon>Tracheophyta</taxon>
        <taxon>Spermatophyta</taxon>
        <taxon>Magnoliopsida</taxon>
        <taxon>eudicotyledons</taxon>
        <taxon>Gunneridae</taxon>
        <taxon>Pentapetalae</taxon>
        <taxon>rosids</taxon>
        <taxon>malvids</taxon>
        <taxon>Myrtales</taxon>
        <taxon>Lythraceae</taxon>
        <taxon>Trapa</taxon>
    </lineage>
</organism>
<protein>
    <submittedName>
        <fullName evidence="1">Uncharacterized protein</fullName>
    </submittedName>
</protein>
<proteinExistence type="predicted"/>
<evidence type="ECO:0000313" key="2">
    <source>
        <dbReference type="Proteomes" id="UP001346149"/>
    </source>
</evidence>
<evidence type="ECO:0000313" key="1">
    <source>
        <dbReference type="EMBL" id="KAK4792880.1"/>
    </source>
</evidence>
<dbReference type="AlphaFoldDB" id="A0AAN7MAI1"/>
<accession>A0AAN7MAI1</accession>
<dbReference type="EMBL" id="JAXQNO010000008">
    <property type="protein sequence ID" value="KAK4792880.1"/>
    <property type="molecule type" value="Genomic_DNA"/>
</dbReference>
<dbReference type="Proteomes" id="UP001346149">
    <property type="component" value="Unassembled WGS sequence"/>
</dbReference>
<reference evidence="1 2" key="1">
    <citation type="journal article" date="2023" name="Hortic Res">
        <title>Pangenome of water caltrop reveals structural variations and asymmetric subgenome divergence after allopolyploidization.</title>
        <authorList>
            <person name="Zhang X."/>
            <person name="Chen Y."/>
            <person name="Wang L."/>
            <person name="Yuan Y."/>
            <person name="Fang M."/>
            <person name="Shi L."/>
            <person name="Lu R."/>
            <person name="Comes H.P."/>
            <person name="Ma Y."/>
            <person name="Chen Y."/>
            <person name="Huang G."/>
            <person name="Zhou Y."/>
            <person name="Zheng Z."/>
            <person name="Qiu Y."/>
        </authorList>
    </citation>
    <scope>NUCLEOTIDE SEQUENCE [LARGE SCALE GENOMIC DNA]</scope>
    <source>
        <strain evidence="1">F231</strain>
    </source>
</reference>
<gene>
    <name evidence="1" type="ORF">SAY86_023315</name>
</gene>
<keyword evidence="2" id="KW-1185">Reference proteome</keyword>
<sequence length="104" mass="11745">MKVFLLLIILCVLVYLAIKVKRTYGYLLENQKRGRKGKAINISDTTCSSTISQKNPNVLLQCEIEPEIHSGHWLVLSSSSEIIPSREGCWSIIFATRYPAIVHV</sequence>